<keyword evidence="3" id="KW-1185">Reference proteome</keyword>
<sequence>MTIKGQENSHFITDAAYRNKVVQVFDNRMKLIGKPIPGFSDVHATPQEKEALQFLYAYMPLADLTDYPVSFYLENVRCSFKTREEMPWGNKVPELLFRHFVLPIRVNNENLDSSRAVFYKQLKPRIEGMNMYNAILEVNHWCHEHMTYEPSDARTSAPLASMRTATGRCGEESTFAVAALRAVGIPARQVYVPRWAHTDDNHAWVEAWADGQWYFFGACEPQPVLNLGWFNAPASRALLIHTSAFGDYEGPEEVVLRTNNITEINLIDNYATTARVDFHIVDVNGKPVKDARVDFKIYNYAEFYSAVTKYTDADGSTFLTAGKGDMLVWASKDGMYNYAKASFGKDRTVNIVLSRNGQKDLQQTAFPEDSLNIVPPPEHALIPEVTPEMDLANKKRTAREDSIRNAYTSTFLNENEARKISSDAAPYLVKSRGNHATIEAFLARHQDNLPRAIALLKTLSDKDLRDMPLAILEDNFTATSNELCPRVEDEMIIAPFKHYFENAFDKKTTRSFIKDPSKLATWIKEHIRMNPDKKALSIAQTPVGTMKFRMTDPRSRDIFFVDVARSLGIQARKDAVTSKVQYFKNNKWIDVNFDSGTPVIPPAGTLKLDYTPTKILANPMYYSHFTISKIDKGTTQLLNFDEGQVDMGGGTSWENTFKNGVQLDAGTYLLTTGTRLANGSVLAINRIFNIKDGETTELPLDIRQDISKATVIGTFGSESEYLPYDLKTKKVGTSKTILSQTGRGFYVLGILGVGQEPTNHALHDIAKIRETFNQWKRPFVFLFENKSDADKFKAKDFGTLPSNTFFGIDNKGSILNKIVSNLKLSNRSQLPIFIIADTFDRVVFVSQGYTIGLGEQIKNIIDQL</sequence>
<dbReference type="SMART" id="SM00460">
    <property type="entry name" value="TGc"/>
    <property type="match status" value="1"/>
</dbReference>
<evidence type="ECO:0000259" key="1">
    <source>
        <dbReference type="SMART" id="SM00460"/>
    </source>
</evidence>
<dbReference type="PANTHER" id="PTHR35532:SF5">
    <property type="entry name" value="CARBOHYDRATE-BINDING DOMAIN-CONTAINING PROTEIN"/>
    <property type="match status" value="1"/>
</dbReference>
<evidence type="ECO:0000313" key="3">
    <source>
        <dbReference type="Proteomes" id="UP001204015"/>
    </source>
</evidence>
<dbReference type="EMBL" id="JAMXLY010000019">
    <property type="protein sequence ID" value="MCO6025481.1"/>
    <property type="molecule type" value="Genomic_DNA"/>
</dbReference>
<organism evidence="2 3">
    <name type="scientific">Segatella cerevisiae</name>
    <dbReference type="NCBI Taxonomy" id="2053716"/>
    <lineage>
        <taxon>Bacteria</taxon>
        <taxon>Pseudomonadati</taxon>
        <taxon>Bacteroidota</taxon>
        <taxon>Bacteroidia</taxon>
        <taxon>Bacteroidales</taxon>
        <taxon>Prevotellaceae</taxon>
        <taxon>Segatella</taxon>
    </lineage>
</organism>
<dbReference type="Gene3D" id="3.10.620.30">
    <property type="match status" value="1"/>
</dbReference>
<comment type="caution">
    <text evidence="2">The sequence shown here is derived from an EMBL/GenBank/DDBJ whole genome shotgun (WGS) entry which is preliminary data.</text>
</comment>
<name>A0ABT1BWQ2_9BACT</name>
<protein>
    <submittedName>
        <fullName evidence="2">Transglutaminase-like domain-containing protein</fullName>
    </submittedName>
</protein>
<accession>A0ABT1BWQ2</accession>
<dbReference type="InterPro" id="IPR002931">
    <property type="entry name" value="Transglutaminase-like"/>
</dbReference>
<dbReference type="Pfam" id="PF01841">
    <property type="entry name" value="Transglut_core"/>
    <property type="match status" value="1"/>
</dbReference>
<gene>
    <name evidence="2" type="ORF">NG821_06435</name>
</gene>
<dbReference type="Proteomes" id="UP001204015">
    <property type="component" value="Unassembled WGS sequence"/>
</dbReference>
<feature type="domain" description="Transglutaminase-like" evidence="1">
    <location>
        <begin position="161"/>
        <end position="220"/>
    </location>
</feature>
<evidence type="ECO:0000313" key="2">
    <source>
        <dbReference type="EMBL" id="MCO6025481.1"/>
    </source>
</evidence>
<dbReference type="PANTHER" id="PTHR35532">
    <property type="entry name" value="SIMILAR TO POLYHYDROXYALKANOATE DEPOLYMERASE"/>
    <property type="match status" value="1"/>
</dbReference>
<reference evidence="2 3" key="1">
    <citation type="submission" date="2022-06" db="EMBL/GenBank/DDBJ databases">
        <title>A taxonomic note on the genus Prevotella: Description of four novel genera and emended description of the genera Hallella and Xylanibacter.</title>
        <authorList>
            <person name="Hitch T.C.A."/>
        </authorList>
    </citation>
    <scope>NUCLEOTIDE SEQUENCE [LARGE SCALE GENOMIC DNA]</scope>
    <source>
        <strain evidence="2 3">DSM 100619</strain>
    </source>
</reference>
<proteinExistence type="predicted"/>
<dbReference type="InterPro" id="IPR038765">
    <property type="entry name" value="Papain-like_cys_pep_sf"/>
</dbReference>
<dbReference type="SUPFAM" id="SSF54001">
    <property type="entry name" value="Cysteine proteinases"/>
    <property type="match status" value="1"/>
</dbReference>
<dbReference type="Gene3D" id="2.60.40.1120">
    <property type="entry name" value="Carboxypeptidase-like, regulatory domain"/>
    <property type="match status" value="1"/>
</dbReference>